<evidence type="ECO:0000256" key="5">
    <source>
        <dbReference type="ARBA" id="ARBA00022857"/>
    </source>
</evidence>
<evidence type="ECO:0000256" key="6">
    <source>
        <dbReference type="ARBA" id="ARBA00023027"/>
    </source>
</evidence>
<accession>A0A673A9C0</accession>
<sequence>MWLWILIILVWLGVWLGGTYWYLFGKPSPFSLESLRPPAPREFDQKKRDKVIKQGFSPDKVPKNLDVIVIGSGIGGLTAGATLAKAGKKVLVLEQHDQAGGCCHTYIEKGFEFDVSANLLGPFIFFHIFYSWSLLFSIYMFPLSQIITYTWSSLEKKHCQMFKTMRQDHSTPI</sequence>
<keyword evidence="7" id="KW-0812">Transmembrane</keyword>
<reference evidence="8" key="1">
    <citation type="submission" date="2019-06" db="EMBL/GenBank/DDBJ databases">
        <authorList>
            <consortium name="Wellcome Sanger Institute Data Sharing"/>
        </authorList>
    </citation>
    <scope>NUCLEOTIDE SEQUENCE [LARGE SCALE GENOMIC DNA]</scope>
</reference>
<gene>
    <name evidence="8" type="primary">si:ch1073-13h15.3</name>
</gene>
<keyword evidence="4" id="KW-0274">FAD</keyword>
<evidence type="ECO:0000256" key="3">
    <source>
        <dbReference type="ARBA" id="ARBA00022729"/>
    </source>
</evidence>
<dbReference type="PANTHER" id="PTHR46091">
    <property type="entry name" value="BLR7054 PROTEIN"/>
    <property type="match status" value="1"/>
</dbReference>
<evidence type="ECO:0000256" key="7">
    <source>
        <dbReference type="SAM" id="Phobius"/>
    </source>
</evidence>
<feature type="transmembrane region" description="Helical" evidence="7">
    <location>
        <begin position="6"/>
        <end position="24"/>
    </location>
</feature>
<keyword evidence="7" id="KW-1133">Transmembrane helix</keyword>
<dbReference type="InterPro" id="IPR036188">
    <property type="entry name" value="FAD/NAD-bd_sf"/>
</dbReference>
<keyword evidence="7" id="KW-0472">Membrane</keyword>
<dbReference type="Ensembl" id="ENSSORT00005025942.1">
    <property type="protein sequence ID" value="ENSSORP00005025187.1"/>
    <property type="gene ID" value="ENSSORG00005012115.1"/>
</dbReference>
<keyword evidence="5" id="KW-0521">NADP</keyword>
<protein>
    <submittedName>
        <fullName evidence="8">Inactive all-trans-retinol 13,14-reductase-like</fullName>
    </submittedName>
</protein>
<keyword evidence="9" id="KW-1185">Reference proteome</keyword>
<keyword evidence="6" id="KW-0520">NAD</keyword>
<dbReference type="AlphaFoldDB" id="A0A673A9C0"/>
<evidence type="ECO:0000256" key="4">
    <source>
        <dbReference type="ARBA" id="ARBA00022827"/>
    </source>
</evidence>
<dbReference type="Proteomes" id="UP000472271">
    <property type="component" value="Chromosome 19"/>
</dbReference>
<keyword evidence="2" id="KW-0285">Flavoprotein</keyword>
<comment type="similarity">
    <text evidence="1">Belongs to the carotenoid/retinoid oxidoreductase family. CrtISO subfamily.</text>
</comment>
<dbReference type="Gene3D" id="3.50.50.60">
    <property type="entry name" value="FAD/NAD(P)-binding domain"/>
    <property type="match status" value="1"/>
</dbReference>
<evidence type="ECO:0000256" key="1">
    <source>
        <dbReference type="ARBA" id="ARBA00005855"/>
    </source>
</evidence>
<proteinExistence type="inferred from homology"/>
<evidence type="ECO:0000313" key="8">
    <source>
        <dbReference type="Ensembl" id="ENSSORP00005025187.1"/>
    </source>
</evidence>
<evidence type="ECO:0000256" key="2">
    <source>
        <dbReference type="ARBA" id="ARBA00022630"/>
    </source>
</evidence>
<dbReference type="Pfam" id="PF13450">
    <property type="entry name" value="NAD_binding_8"/>
    <property type="match status" value="1"/>
</dbReference>
<dbReference type="InterPro" id="IPR052206">
    <property type="entry name" value="Retinol_saturase"/>
</dbReference>
<reference evidence="8" key="2">
    <citation type="submission" date="2025-08" db="UniProtKB">
        <authorList>
            <consortium name="Ensembl"/>
        </authorList>
    </citation>
    <scope>IDENTIFICATION</scope>
</reference>
<keyword evidence="3" id="KW-0732">Signal</keyword>
<organism evidence="8 9">
    <name type="scientific">Sphaeramia orbicularis</name>
    <name type="common">orbiculate cardinalfish</name>
    <dbReference type="NCBI Taxonomy" id="375764"/>
    <lineage>
        <taxon>Eukaryota</taxon>
        <taxon>Metazoa</taxon>
        <taxon>Chordata</taxon>
        <taxon>Craniata</taxon>
        <taxon>Vertebrata</taxon>
        <taxon>Euteleostomi</taxon>
        <taxon>Actinopterygii</taxon>
        <taxon>Neopterygii</taxon>
        <taxon>Teleostei</taxon>
        <taxon>Neoteleostei</taxon>
        <taxon>Acanthomorphata</taxon>
        <taxon>Gobiaria</taxon>
        <taxon>Kurtiformes</taxon>
        <taxon>Apogonoidei</taxon>
        <taxon>Apogonidae</taxon>
        <taxon>Apogoninae</taxon>
        <taxon>Sphaeramia</taxon>
    </lineage>
</organism>
<name>A0A673A9C0_9TELE</name>
<dbReference type="PANTHER" id="PTHR46091:SF2">
    <property type="entry name" value="AMINE OXIDASE DOMAIN-CONTAINING PROTEIN"/>
    <property type="match status" value="1"/>
</dbReference>
<reference evidence="8" key="3">
    <citation type="submission" date="2025-09" db="UniProtKB">
        <authorList>
            <consortium name="Ensembl"/>
        </authorList>
    </citation>
    <scope>IDENTIFICATION</scope>
</reference>
<feature type="transmembrane region" description="Helical" evidence="7">
    <location>
        <begin position="119"/>
        <end position="141"/>
    </location>
</feature>
<evidence type="ECO:0000313" key="9">
    <source>
        <dbReference type="Proteomes" id="UP000472271"/>
    </source>
</evidence>
<dbReference type="SUPFAM" id="SSF51905">
    <property type="entry name" value="FAD/NAD(P)-binding domain"/>
    <property type="match status" value="1"/>
</dbReference>